<dbReference type="KEGG" id="mlr:MELLADRAFT_124008"/>
<dbReference type="OrthoDB" id="2310204at2759"/>
<dbReference type="EMBL" id="GL883101">
    <property type="protein sequence ID" value="EGG08207.1"/>
    <property type="molecule type" value="Genomic_DNA"/>
</dbReference>
<dbReference type="AlphaFoldDB" id="F4RGV6"/>
<feature type="signal peptide" evidence="1">
    <location>
        <begin position="1"/>
        <end position="24"/>
    </location>
</feature>
<keyword evidence="1" id="KW-0732">Signal</keyword>
<dbReference type="RefSeq" id="XP_007408405.1">
    <property type="nucleotide sequence ID" value="XM_007408343.1"/>
</dbReference>
<evidence type="ECO:0000313" key="3">
    <source>
        <dbReference type="Proteomes" id="UP000001072"/>
    </source>
</evidence>
<dbReference type="InParanoid" id="F4RGV6"/>
<dbReference type="Proteomes" id="UP000001072">
    <property type="component" value="Unassembled WGS sequence"/>
</dbReference>
<keyword evidence="3" id="KW-1185">Reference proteome</keyword>
<dbReference type="GeneID" id="18926565"/>
<name>F4RGV6_MELLP</name>
<sequence>MFSSNWLLIHFCLIINCLLANSTSDEISYYVPSEGGGTSLNRATISGLGEPLNVIISAKSSPEILTNSGIQNFAKSIGFSQECLGLHRGELQKANLGDGNGWVNETKLFRQDFGDPFLGSCLETFIGGNHFRFWRQNGTKASSGALFLSVSQEEDLNHSHTIVPNGYNLGRDRLVANATTGNTAFGNRKYFTRVEYVDGMLPAGNVGVNHGISQDGKVVVLTITAGPRFLPSKNRGISRFTQTNFKPINFLTRLIARWL</sequence>
<proteinExistence type="predicted"/>
<feature type="chain" id="PRO_5003315202" evidence="1">
    <location>
        <begin position="25"/>
        <end position="259"/>
    </location>
</feature>
<protein>
    <submittedName>
        <fullName evidence="2">Secreted protein</fullName>
    </submittedName>
</protein>
<dbReference type="eggNOG" id="ENOG502RZXK">
    <property type="taxonomic scope" value="Eukaryota"/>
</dbReference>
<reference evidence="3" key="1">
    <citation type="journal article" date="2011" name="Proc. Natl. Acad. Sci. U.S.A.">
        <title>Obligate biotrophy features unraveled by the genomic analysis of rust fungi.</title>
        <authorList>
            <person name="Duplessis S."/>
            <person name="Cuomo C.A."/>
            <person name="Lin Y.-C."/>
            <person name="Aerts A."/>
            <person name="Tisserant E."/>
            <person name="Veneault-Fourrey C."/>
            <person name="Joly D.L."/>
            <person name="Hacquard S."/>
            <person name="Amselem J."/>
            <person name="Cantarel B.L."/>
            <person name="Chiu R."/>
            <person name="Coutinho P.M."/>
            <person name="Feau N."/>
            <person name="Field M."/>
            <person name="Frey P."/>
            <person name="Gelhaye E."/>
            <person name="Goldberg J."/>
            <person name="Grabherr M.G."/>
            <person name="Kodira C.D."/>
            <person name="Kohler A."/>
            <person name="Kuees U."/>
            <person name="Lindquist E.A."/>
            <person name="Lucas S.M."/>
            <person name="Mago R."/>
            <person name="Mauceli E."/>
            <person name="Morin E."/>
            <person name="Murat C."/>
            <person name="Pangilinan J.L."/>
            <person name="Park R."/>
            <person name="Pearson M."/>
            <person name="Quesneville H."/>
            <person name="Rouhier N."/>
            <person name="Sakthikumar S."/>
            <person name="Salamov A.A."/>
            <person name="Schmutz J."/>
            <person name="Selles B."/>
            <person name="Shapiro H."/>
            <person name="Tanguay P."/>
            <person name="Tuskan G.A."/>
            <person name="Henrissat B."/>
            <person name="Van de Peer Y."/>
            <person name="Rouze P."/>
            <person name="Ellis J.G."/>
            <person name="Dodds P.N."/>
            <person name="Schein J.E."/>
            <person name="Zhong S."/>
            <person name="Hamelin R.C."/>
            <person name="Grigoriev I.V."/>
            <person name="Szabo L.J."/>
            <person name="Martin F."/>
        </authorList>
    </citation>
    <scope>NUCLEOTIDE SEQUENCE [LARGE SCALE GENOMIC DNA]</scope>
    <source>
        <strain evidence="3">98AG31 / pathotype 3-4-7</strain>
    </source>
</reference>
<dbReference type="STRING" id="747676.F4RGV6"/>
<dbReference type="HOGENOM" id="CLU_061244_0_0_1"/>
<gene>
    <name evidence="2" type="ORF">MELLADRAFT_124008</name>
</gene>
<evidence type="ECO:0000313" key="2">
    <source>
        <dbReference type="EMBL" id="EGG08207.1"/>
    </source>
</evidence>
<evidence type="ECO:0000256" key="1">
    <source>
        <dbReference type="SAM" id="SignalP"/>
    </source>
</evidence>
<organism evidence="3">
    <name type="scientific">Melampsora larici-populina (strain 98AG31 / pathotype 3-4-7)</name>
    <name type="common">Poplar leaf rust fungus</name>
    <dbReference type="NCBI Taxonomy" id="747676"/>
    <lineage>
        <taxon>Eukaryota</taxon>
        <taxon>Fungi</taxon>
        <taxon>Dikarya</taxon>
        <taxon>Basidiomycota</taxon>
        <taxon>Pucciniomycotina</taxon>
        <taxon>Pucciniomycetes</taxon>
        <taxon>Pucciniales</taxon>
        <taxon>Melampsoraceae</taxon>
        <taxon>Melampsora</taxon>
    </lineage>
</organism>
<accession>F4RGV6</accession>
<dbReference type="VEuPathDB" id="FungiDB:MELLADRAFT_124008"/>